<protein>
    <recommendedName>
        <fullName evidence="4">BTB domain-containing protein</fullName>
    </recommendedName>
</protein>
<keyword evidence="3" id="KW-1185">Reference proteome</keyword>
<organism evidence="2 3">
    <name type="scientific">Tritrichomonas foetus</name>
    <dbReference type="NCBI Taxonomy" id="1144522"/>
    <lineage>
        <taxon>Eukaryota</taxon>
        <taxon>Metamonada</taxon>
        <taxon>Parabasalia</taxon>
        <taxon>Tritrichomonadida</taxon>
        <taxon>Tritrichomonadidae</taxon>
        <taxon>Tritrichomonas</taxon>
    </lineage>
</organism>
<proteinExistence type="predicted"/>
<gene>
    <name evidence="2" type="ORF">TRFO_26514</name>
</gene>
<evidence type="ECO:0008006" key="4">
    <source>
        <dbReference type="Google" id="ProtNLM"/>
    </source>
</evidence>
<feature type="coiled-coil region" evidence="1">
    <location>
        <begin position="215"/>
        <end position="303"/>
    </location>
</feature>
<dbReference type="EMBL" id="MLAK01000750">
    <property type="protein sequence ID" value="OHT05636.1"/>
    <property type="molecule type" value="Genomic_DNA"/>
</dbReference>
<evidence type="ECO:0000313" key="3">
    <source>
        <dbReference type="Proteomes" id="UP000179807"/>
    </source>
</evidence>
<sequence>MKKTAFKKPVAAFVVEGHQIPFSKGKFMLFSPIYDKTRENLIEIDDPEITVEIVQIFVDSIKGKEFVVSPEQIEPLYRLSNKWQYQEMIEYLNVISSASNLIQQLTEKIINNEDTQKVEQLISQKIEEAIKEPRFHEIPIENLYRIFEKTSKIENQNDLFTFLKNELDHNGKDSYKLFKFLSIADLNDSESLQLLDIFKAHQELKEIIPFDFSIIETLIKNKAAAIEENKSLRQEIATLKAQLNSKDLTITEKVDENQHIDGKNEINEIAALKAKLIETEKKLNEVTQELQKTKNNVHSSSQRRVFCFCINPVFSKFLCSYFYYYCCLFCLFL</sequence>
<evidence type="ECO:0000256" key="1">
    <source>
        <dbReference type="SAM" id="Coils"/>
    </source>
</evidence>
<dbReference type="AlphaFoldDB" id="A0A1J4K7E6"/>
<keyword evidence="1" id="KW-0175">Coiled coil</keyword>
<dbReference type="OrthoDB" id="198977at2759"/>
<dbReference type="Proteomes" id="UP000179807">
    <property type="component" value="Unassembled WGS sequence"/>
</dbReference>
<reference evidence="2" key="1">
    <citation type="submission" date="2016-10" db="EMBL/GenBank/DDBJ databases">
        <authorList>
            <person name="Benchimol M."/>
            <person name="Almeida L.G."/>
            <person name="Vasconcelos A.T."/>
            <person name="Perreira-Neves A."/>
            <person name="Rosa I.A."/>
            <person name="Tasca T."/>
            <person name="Bogo M.R."/>
            <person name="de Souza W."/>
        </authorList>
    </citation>
    <scope>NUCLEOTIDE SEQUENCE [LARGE SCALE GENOMIC DNA]</scope>
    <source>
        <strain evidence="2">K</strain>
    </source>
</reference>
<dbReference type="RefSeq" id="XP_068358772.1">
    <property type="nucleotide sequence ID" value="XM_068504991.1"/>
</dbReference>
<comment type="caution">
    <text evidence="2">The sequence shown here is derived from an EMBL/GenBank/DDBJ whole genome shotgun (WGS) entry which is preliminary data.</text>
</comment>
<dbReference type="VEuPathDB" id="TrichDB:TRFO_26514"/>
<dbReference type="GeneID" id="94839695"/>
<name>A0A1J4K7E6_9EUKA</name>
<accession>A0A1J4K7E6</accession>
<evidence type="ECO:0000313" key="2">
    <source>
        <dbReference type="EMBL" id="OHT05636.1"/>
    </source>
</evidence>